<dbReference type="RefSeq" id="WP_119334523.1">
    <property type="nucleotide sequence ID" value="NZ_AP018558.1"/>
</dbReference>
<dbReference type="SMART" id="SM00790">
    <property type="entry name" value="AFOR_N"/>
    <property type="match status" value="1"/>
</dbReference>
<reference evidence="8 9" key="1">
    <citation type="submission" date="2018-04" db="EMBL/GenBank/DDBJ databases">
        <title>Complete genome sequence of Hydrogenophilus thermoluteolus TH-1.</title>
        <authorList>
            <person name="Arai H."/>
        </authorList>
    </citation>
    <scope>NUCLEOTIDE SEQUENCE [LARGE SCALE GENOMIC DNA]</scope>
    <source>
        <strain evidence="8 9">TH-1</strain>
    </source>
</reference>
<dbReference type="InterPro" id="IPR013984">
    <property type="entry name" value="Ald_Fedxn_OxRdtase_dom2"/>
</dbReference>
<evidence type="ECO:0000259" key="7">
    <source>
        <dbReference type="SMART" id="SM00790"/>
    </source>
</evidence>
<dbReference type="InterPro" id="IPR013983">
    <property type="entry name" value="Ald_Fedxn_OxRdtase_N"/>
</dbReference>
<evidence type="ECO:0000256" key="4">
    <source>
        <dbReference type="ARBA" id="ARBA00022723"/>
    </source>
</evidence>
<dbReference type="OrthoDB" id="9761837at2"/>
<keyword evidence="9" id="KW-1185">Reference proteome</keyword>
<keyword evidence="3" id="KW-0004">4Fe-4S</keyword>
<evidence type="ECO:0000313" key="9">
    <source>
        <dbReference type="Proteomes" id="UP000262004"/>
    </source>
</evidence>
<feature type="domain" description="Aldehyde ferredoxin oxidoreductase N-terminal" evidence="7">
    <location>
        <begin position="19"/>
        <end position="237"/>
    </location>
</feature>
<accession>A0A2Z6DW82</accession>
<dbReference type="AlphaFoldDB" id="A0A2Z6DW82"/>
<evidence type="ECO:0000256" key="1">
    <source>
        <dbReference type="ARBA" id="ARBA00001966"/>
    </source>
</evidence>
<comment type="cofactor">
    <cofactor evidence="1">
        <name>[4Fe-4S] cluster</name>
        <dbReference type="ChEBI" id="CHEBI:49883"/>
    </cofactor>
</comment>
<gene>
    <name evidence="8" type="ORF">HPTL_0438</name>
</gene>
<dbReference type="InterPro" id="IPR051919">
    <property type="entry name" value="W-dependent_AOR"/>
</dbReference>
<dbReference type="GO" id="GO:0016625">
    <property type="term" value="F:oxidoreductase activity, acting on the aldehyde or oxo group of donors, iron-sulfur protein as acceptor"/>
    <property type="evidence" value="ECO:0007669"/>
    <property type="project" value="InterPro"/>
</dbReference>
<dbReference type="GO" id="GO:0009055">
    <property type="term" value="F:electron transfer activity"/>
    <property type="evidence" value="ECO:0007669"/>
    <property type="project" value="InterPro"/>
</dbReference>
<dbReference type="Proteomes" id="UP000262004">
    <property type="component" value="Chromosome"/>
</dbReference>
<keyword evidence="4" id="KW-0479">Metal-binding</keyword>
<evidence type="ECO:0000313" key="8">
    <source>
        <dbReference type="EMBL" id="BBD76706.1"/>
    </source>
</evidence>
<dbReference type="Gene3D" id="3.60.9.10">
    <property type="entry name" value="Aldehyde ferredoxin oxidoreductase, N-terminal domain"/>
    <property type="match status" value="1"/>
</dbReference>
<dbReference type="PANTHER" id="PTHR30038">
    <property type="entry name" value="ALDEHYDE FERREDOXIN OXIDOREDUCTASE"/>
    <property type="match status" value="1"/>
</dbReference>
<dbReference type="InterPro" id="IPR001203">
    <property type="entry name" value="OxRdtase_Ald_Fedxn_C"/>
</dbReference>
<dbReference type="InterPro" id="IPR036021">
    <property type="entry name" value="Tungsten_al_ferr_oxy-like_C"/>
</dbReference>
<evidence type="ECO:0000256" key="3">
    <source>
        <dbReference type="ARBA" id="ARBA00022485"/>
    </source>
</evidence>
<dbReference type="PANTHER" id="PTHR30038:SF7">
    <property type="entry name" value="TUNGSTEN-CONTAINING GLYCERALDEHYDE-3-PHOSPHATE:FERREDOXIN OXIDOREDUCTASE"/>
    <property type="match status" value="1"/>
</dbReference>
<protein>
    <submittedName>
        <fullName evidence="8">Aldehyde ferredoxin oxidoreductase</fullName>
    </submittedName>
</protein>
<dbReference type="SUPFAM" id="SSF48310">
    <property type="entry name" value="Aldehyde ferredoxin oxidoreductase, C-terminal domains"/>
    <property type="match status" value="1"/>
</dbReference>
<dbReference type="GO" id="GO:0046872">
    <property type="term" value="F:metal ion binding"/>
    <property type="evidence" value="ECO:0007669"/>
    <property type="project" value="UniProtKB-KW"/>
</dbReference>
<dbReference type="SUPFAM" id="SSF56228">
    <property type="entry name" value="Aldehyde ferredoxin oxidoreductase, N-terminal domain"/>
    <property type="match status" value="1"/>
</dbReference>
<dbReference type="Pfam" id="PF01314">
    <property type="entry name" value="AFOR_C"/>
    <property type="match status" value="1"/>
</dbReference>
<dbReference type="KEGG" id="htl:HPTL_0438"/>
<keyword evidence="6" id="KW-0411">Iron-sulfur</keyword>
<comment type="similarity">
    <text evidence="2">Belongs to the AOR/FOR family.</text>
</comment>
<proteinExistence type="inferred from homology"/>
<sequence>MNAPQPLQLHQPSSWLPAHSLTVALDDGSVTRTEHHSDAITGPIEYGWRAYQQHGRNAFTFGIGRLADSPLAGARRLFVCGYSHQWESFYLSSAGGVAYTFKHFGIPWVTLVGRAAQPSVLILRHDGNAATVTLEPIPDLESLWRDGYRRASDGAQLTGALAVQQAMLDRFGVAFPPKQVRALAVGPAAAVTWEGTIVSNPVEKGAITWVTEFCGRGGMGSTLFRDFNIAALLVGGAWEPAKESTKAYDPDFEARFGDRYVKVEQRTTVKYSFDPKTGTGGTFGSNYAAMGDKILSFHYQSVFAPKPERLAQMERFVRGHYWKQFQEETIANKQFEHCGEPCSVACKKMNGPHKKDYEPYHTLGPQIGIFDQRAAERVNDVADAMGFDAIQLGGTLGWLFEAITAGDFDPTELGLPPAHQLRFRGFTADPAQFDLVADSAANADYALRTIDAILWDERAAPLREGIRVAAKTLNARYPHTRPGDRAVYLAHGERGALVPNQYFVPGMFSPMPIMGKYYVFYGYDLLSPEALGQWNVARMIGELISDNAGMCRFHRAWGEPMAEQLLANHRGLPADYNERVKRLAQELFAAEEAASRFWETPRLIELFAHYWRWQRENGVDLSPVAAFFAPEAQPGETTEQTIDRLLAANDRTTWQRLAQRYWNTVREAQIAAMAQAHQR</sequence>
<keyword evidence="5" id="KW-0408">Iron</keyword>
<dbReference type="EMBL" id="AP018558">
    <property type="protein sequence ID" value="BBD76706.1"/>
    <property type="molecule type" value="Genomic_DNA"/>
</dbReference>
<dbReference type="Gene3D" id="1.10.569.10">
    <property type="entry name" value="Aldehyde Ferredoxin Oxidoreductase Protein, subunit A, domain 2"/>
    <property type="match status" value="1"/>
</dbReference>
<dbReference type="GO" id="GO:0051539">
    <property type="term" value="F:4 iron, 4 sulfur cluster binding"/>
    <property type="evidence" value="ECO:0007669"/>
    <property type="project" value="UniProtKB-KW"/>
</dbReference>
<name>A0A2Z6DW82_HYDTE</name>
<evidence type="ECO:0000256" key="6">
    <source>
        <dbReference type="ARBA" id="ARBA00023014"/>
    </source>
</evidence>
<evidence type="ECO:0000256" key="2">
    <source>
        <dbReference type="ARBA" id="ARBA00011032"/>
    </source>
</evidence>
<evidence type="ECO:0000256" key="5">
    <source>
        <dbReference type="ARBA" id="ARBA00023004"/>
    </source>
</evidence>
<organism evidence="8 9">
    <name type="scientific">Hydrogenophilus thermoluteolus</name>
    <name type="common">Pseudomonas hydrogenothermophila</name>
    <dbReference type="NCBI Taxonomy" id="297"/>
    <lineage>
        <taxon>Bacteria</taxon>
        <taxon>Pseudomonadati</taxon>
        <taxon>Pseudomonadota</taxon>
        <taxon>Hydrogenophilia</taxon>
        <taxon>Hydrogenophilales</taxon>
        <taxon>Hydrogenophilaceae</taxon>
        <taxon>Hydrogenophilus</taxon>
    </lineage>
</organism>
<dbReference type="Pfam" id="PF02730">
    <property type="entry name" value="AFOR_N"/>
    <property type="match status" value="1"/>
</dbReference>
<dbReference type="InterPro" id="IPR036503">
    <property type="entry name" value="Ald_Fedxn_OxRdtase_N_sf"/>
</dbReference>